<reference evidence="12" key="1">
    <citation type="journal article" date="2014" name="Genome Biol. Evol.">
        <title>Pangenome evidence for extensive interdomain horizontal transfer affecting lineage core and shell genes in uncultured planktonic thaumarchaeota and euryarchaeota.</title>
        <authorList>
            <person name="Deschamps P."/>
            <person name="Zivanovic Y."/>
            <person name="Moreira D."/>
            <person name="Rodriguez-Valera F."/>
            <person name="Lopez-Garcia P."/>
        </authorList>
    </citation>
    <scope>NUCLEOTIDE SEQUENCE</scope>
</reference>
<keyword evidence="6 12" id="KW-0560">Oxidoreductase</keyword>
<dbReference type="EMBL" id="KF900725">
    <property type="protein sequence ID" value="AIF05002.1"/>
    <property type="molecule type" value="Genomic_DNA"/>
</dbReference>
<feature type="domain" description="Pyruvate ferredoxin oxidoreductase beta subunit C-terminal" evidence="11">
    <location>
        <begin position="207"/>
        <end position="271"/>
    </location>
</feature>
<evidence type="ECO:0000259" key="10">
    <source>
        <dbReference type="Pfam" id="PF02775"/>
    </source>
</evidence>
<dbReference type="Pfam" id="PF02775">
    <property type="entry name" value="TPP_enzyme_C"/>
    <property type="match status" value="1"/>
</dbReference>
<dbReference type="GO" id="GO:0046872">
    <property type="term" value="F:metal ion binding"/>
    <property type="evidence" value="ECO:0007669"/>
    <property type="project" value="UniProtKB-KW"/>
</dbReference>
<evidence type="ECO:0000259" key="11">
    <source>
        <dbReference type="Pfam" id="PF12367"/>
    </source>
</evidence>
<organism evidence="12">
    <name type="scientific">uncultured marine group II/III euryarchaeote KM3_178_D06</name>
    <dbReference type="NCBI Taxonomy" id="1457940"/>
    <lineage>
        <taxon>Archaea</taxon>
        <taxon>Methanobacteriati</taxon>
        <taxon>Methanobacteriota</taxon>
        <taxon>environmental samples</taxon>
    </lineage>
</organism>
<protein>
    <submittedName>
        <fullName evidence="12">2-oxoglutarate ferredoxin oxidoreductase subunit beta (KorB)</fullName>
        <ecNumber evidence="12">1.2.7.3</ecNumber>
    </submittedName>
</protein>
<name>A0A075GRZ8_9EURY</name>
<keyword evidence="7" id="KW-0408">Iron</keyword>
<proteinExistence type="predicted"/>
<dbReference type="Pfam" id="PF12367">
    <property type="entry name" value="PFO_beta_C"/>
    <property type="match status" value="1"/>
</dbReference>
<keyword evidence="4" id="KW-0479">Metal-binding</keyword>
<evidence type="ECO:0000256" key="9">
    <source>
        <dbReference type="ARBA" id="ARBA00023052"/>
    </source>
</evidence>
<dbReference type="GO" id="GO:0044272">
    <property type="term" value="P:sulfur compound biosynthetic process"/>
    <property type="evidence" value="ECO:0007669"/>
    <property type="project" value="UniProtKB-ARBA"/>
</dbReference>
<comment type="cofactor">
    <cofactor evidence="1">
        <name>Mg(2+)</name>
        <dbReference type="ChEBI" id="CHEBI:18420"/>
    </cofactor>
</comment>
<dbReference type="Gene3D" id="3.40.50.970">
    <property type="match status" value="1"/>
</dbReference>
<dbReference type="InterPro" id="IPR032686">
    <property type="entry name" value="PFO_beta_C"/>
</dbReference>
<comment type="cofactor">
    <cofactor evidence="3">
        <name>[4Fe-4S] cluster</name>
        <dbReference type="ChEBI" id="CHEBI:49883"/>
    </cofactor>
</comment>
<dbReference type="CDD" id="cd03375">
    <property type="entry name" value="TPP_OGFOR"/>
    <property type="match status" value="1"/>
</dbReference>
<dbReference type="InterPro" id="IPR011766">
    <property type="entry name" value="TPP_enzyme_TPP-bd"/>
</dbReference>
<keyword evidence="8" id="KW-0411">Iron-sulfur</keyword>
<dbReference type="GO" id="GO:0047553">
    <property type="term" value="F:2-oxoglutarate synthase activity"/>
    <property type="evidence" value="ECO:0007669"/>
    <property type="project" value="UniProtKB-EC"/>
</dbReference>
<comment type="cofactor">
    <cofactor evidence="2">
        <name>thiamine diphosphate</name>
        <dbReference type="ChEBI" id="CHEBI:58937"/>
    </cofactor>
</comment>
<accession>A0A075GRZ8</accession>
<sequence>MSDTNATLTLKPKDFKGKVDPDWCPGCGDFGVLSGLQRAVAELGLKPHKILTVSGIGCSSNFPGFFNSYGMHTLHGRSLPHASGAKLSNHEMTVIVTGGDGDGYGIGGNHFTHTARRNLDILYLVMDNQIYGLTTGQISPTSEVGMKTKSTPHGSVELPINPIASAITNGATWVARGYTGNIKQLVSLIKAGIEHKGFALLDVFSPCVTFNKVNTYQFFRPRVQPLEDLDHDASDWKAGIEKAMVWGDEIHTGVFFETNSRLTLEEQEPVLDEGGPLAYRELGLSSEETERIVSRMM</sequence>
<evidence type="ECO:0000256" key="8">
    <source>
        <dbReference type="ARBA" id="ARBA00023014"/>
    </source>
</evidence>
<keyword evidence="9" id="KW-0786">Thiamine pyrophosphate</keyword>
<evidence type="ECO:0000256" key="6">
    <source>
        <dbReference type="ARBA" id="ARBA00023002"/>
    </source>
</evidence>
<evidence type="ECO:0000256" key="2">
    <source>
        <dbReference type="ARBA" id="ARBA00001964"/>
    </source>
</evidence>
<evidence type="ECO:0000313" key="12">
    <source>
        <dbReference type="EMBL" id="AIF05002.1"/>
    </source>
</evidence>
<dbReference type="GO" id="GO:0051536">
    <property type="term" value="F:iron-sulfur cluster binding"/>
    <property type="evidence" value="ECO:0007669"/>
    <property type="project" value="UniProtKB-KW"/>
</dbReference>
<dbReference type="InterPro" id="IPR029061">
    <property type="entry name" value="THDP-binding"/>
</dbReference>
<gene>
    <name evidence="12" type="primary">korB</name>
</gene>
<evidence type="ECO:0000256" key="3">
    <source>
        <dbReference type="ARBA" id="ARBA00001966"/>
    </source>
</evidence>
<dbReference type="GO" id="GO:0030976">
    <property type="term" value="F:thiamine pyrophosphate binding"/>
    <property type="evidence" value="ECO:0007669"/>
    <property type="project" value="InterPro"/>
</dbReference>
<evidence type="ECO:0000256" key="7">
    <source>
        <dbReference type="ARBA" id="ARBA00023004"/>
    </source>
</evidence>
<feature type="domain" description="Thiamine pyrophosphate enzyme TPP-binding" evidence="10">
    <location>
        <begin position="57"/>
        <end position="203"/>
    </location>
</feature>
<evidence type="ECO:0000256" key="1">
    <source>
        <dbReference type="ARBA" id="ARBA00001946"/>
    </source>
</evidence>
<dbReference type="EC" id="1.2.7.3" evidence="12"/>
<dbReference type="InterPro" id="IPR011896">
    <property type="entry name" value="OFOB"/>
</dbReference>
<evidence type="ECO:0000256" key="5">
    <source>
        <dbReference type="ARBA" id="ARBA00022842"/>
    </source>
</evidence>
<evidence type="ECO:0000256" key="4">
    <source>
        <dbReference type="ARBA" id="ARBA00022723"/>
    </source>
</evidence>
<dbReference type="PANTHER" id="PTHR48084:SF4">
    <property type="entry name" value="2-OXOGLUTARATE OXIDOREDUCTASE SUBUNIT KORB"/>
    <property type="match status" value="1"/>
</dbReference>
<dbReference type="NCBIfam" id="TIGR02177">
    <property type="entry name" value="PorB_KorB"/>
    <property type="match status" value="1"/>
</dbReference>
<dbReference type="GO" id="GO:0006082">
    <property type="term" value="P:organic acid metabolic process"/>
    <property type="evidence" value="ECO:0007669"/>
    <property type="project" value="UniProtKB-ARBA"/>
</dbReference>
<dbReference type="AlphaFoldDB" id="A0A075GRZ8"/>
<dbReference type="PANTHER" id="PTHR48084">
    <property type="entry name" value="2-OXOGLUTARATE OXIDOREDUCTASE SUBUNIT KORB-RELATED"/>
    <property type="match status" value="1"/>
</dbReference>
<dbReference type="GO" id="GO:0045333">
    <property type="term" value="P:cellular respiration"/>
    <property type="evidence" value="ECO:0007669"/>
    <property type="project" value="UniProtKB-ARBA"/>
</dbReference>
<keyword evidence="5" id="KW-0460">Magnesium</keyword>
<dbReference type="InterPro" id="IPR051457">
    <property type="entry name" value="2-oxoacid:Fd_oxidoreductase"/>
</dbReference>
<dbReference type="SUPFAM" id="SSF52518">
    <property type="entry name" value="Thiamin diphosphate-binding fold (THDP-binding)"/>
    <property type="match status" value="1"/>
</dbReference>